<proteinExistence type="predicted"/>
<dbReference type="EMBL" id="BOMV01000034">
    <property type="protein sequence ID" value="GIE95689.1"/>
    <property type="molecule type" value="Genomic_DNA"/>
</dbReference>
<feature type="region of interest" description="Disordered" evidence="1">
    <location>
        <begin position="1"/>
        <end position="54"/>
    </location>
</feature>
<organism evidence="2 3">
    <name type="scientific">Paractinoplanes rishiriensis</name>
    <dbReference type="NCBI Taxonomy" id="1050105"/>
    <lineage>
        <taxon>Bacteria</taxon>
        <taxon>Bacillati</taxon>
        <taxon>Actinomycetota</taxon>
        <taxon>Actinomycetes</taxon>
        <taxon>Micromonosporales</taxon>
        <taxon>Micromonosporaceae</taxon>
        <taxon>Paractinoplanes</taxon>
    </lineage>
</organism>
<accession>A0A919JYR5</accession>
<evidence type="ECO:0000313" key="3">
    <source>
        <dbReference type="Proteomes" id="UP000636960"/>
    </source>
</evidence>
<evidence type="ECO:0000256" key="1">
    <source>
        <dbReference type="SAM" id="MobiDB-lite"/>
    </source>
</evidence>
<name>A0A919JYR5_9ACTN</name>
<keyword evidence="3" id="KW-1185">Reference proteome</keyword>
<comment type="caution">
    <text evidence="2">The sequence shown here is derived from an EMBL/GenBank/DDBJ whole genome shotgun (WGS) entry which is preliminary data.</text>
</comment>
<dbReference type="Proteomes" id="UP000636960">
    <property type="component" value="Unassembled WGS sequence"/>
</dbReference>
<gene>
    <name evidence="2" type="ORF">Ari01nite_31540</name>
</gene>
<sequence>MENTEGDDAALREEAEKRRYTADLIERGEAVPEGTELPPGATHQTTTDEQGRTVVIRKRFSAG</sequence>
<evidence type="ECO:0000313" key="2">
    <source>
        <dbReference type="EMBL" id="GIE95689.1"/>
    </source>
</evidence>
<dbReference type="RefSeq" id="WP_203781976.1">
    <property type="nucleotide sequence ID" value="NZ_BOMV01000034.1"/>
</dbReference>
<protein>
    <submittedName>
        <fullName evidence="2">Uncharacterized protein</fullName>
    </submittedName>
</protein>
<feature type="compositionally biased region" description="Basic and acidic residues" evidence="1">
    <location>
        <begin position="9"/>
        <end position="30"/>
    </location>
</feature>
<reference evidence="2" key="1">
    <citation type="submission" date="2021-01" db="EMBL/GenBank/DDBJ databases">
        <title>Whole genome shotgun sequence of Actinoplanes rishiriensis NBRC 108556.</title>
        <authorList>
            <person name="Komaki H."/>
            <person name="Tamura T."/>
        </authorList>
    </citation>
    <scope>NUCLEOTIDE SEQUENCE</scope>
    <source>
        <strain evidence="2">NBRC 108556</strain>
    </source>
</reference>
<dbReference type="AlphaFoldDB" id="A0A919JYR5"/>